<dbReference type="Pfam" id="PF13739">
    <property type="entry name" value="PdaC"/>
    <property type="match status" value="1"/>
</dbReference>
<gene>
    <name evidence="3" type="ORF">JCM15093_651</name>
</gene>
<evidence type="ECO:0008006" key="5">
    <source>
        <dbReference type="Google" id="ProtNLM"/>
    </source>
</evidence>
<dbReference type="eggNOG" id="ENOG5032SJR">
    <property type="taxonomic scope" value="Bacteria"/>
</dbReference>
<dbReference type="AlphaFoldDB" id="A0A069CZM4"/>
<dbReference type="Gene3D" id="3.90.640.20">
    <property type="entry name" value="Heat-shock cognate protein, ATPase"/>
    <property type="match status" value="1"/>
</dbReference>
<dbReference type="InterPro" id="IPR025303">
    <property type="entry name" value="PdaC"/>
</dbReference>
<dbReference type="EMBL" id="BAJS01000002">
    <property type="protein sequence ID" value="GAK35550.1"/>
    <property type="molecule type" value="Genomic_DNA"/>
</dbReference>
<dbReference type="InterPro" id="IPR021729">
    <property type="entry name" value="DUF3298"/>
</dbReference>
<evidence type="ECO:0000313" key="3">
    <source>
        <dbReference type="EMBL" id="GAK35550.1"/>
    </source>
</evidence>
<dbReference type="PROSITE" id="PS51257">
    <property type="entry name" value="PROKAR_LIPOPROTEIN"/>
    <property type="match status" value="1"/>
</dbReference>
<dbReference type="Pfam" id="PF11738">
    <property type="entry name" value="DUF3298"/>
    <property type="match status" value="1"/>
</dbReference>
<dbReference type="InterPro" id="IPR037126">
    <property type="entry name" value="PdaC/RsiV-like_sf"/>
</dbReference>
<feature type="domain" description="DUF3298" evidence="1">
    <location>
        <begin position="186"/>
        <end position="265"/>
    </location>
</feature>
<organism evidence="3 4">
    <name type="scientific">Bacteroides graminisolvens DSM 19988 = JCM 15093</name>
    <dbReference type="NCBI Taxonomy" id="1121097"/>
    <lineage>
        <taxon>Bacteria</taxon>
        <taxon>Pseudomonadati</taxon>
        <taxon>Bacteroidota</taxon>
        <taxon>Bacteroidia</taxon>
        <taxon>Bacteroidales</taxon>
        <taxon>Bacteroidaceae</taxon>
        <taxon>Bacteroides</taxon>
    </lineage>
</organism>
<evidence type="ECO:0000259" key="1">
    <source>
        <dbReference type="Pfam" id="PF11738"/>
    </source>
</evidence>
<comment type="caution">
    <text evidence="3">The sequence shown here is derived from an EMBL/GenBank/DDBJ whole genome shotgun (WGS) entry which is preliminary data.</text>
</comment>
<keyword evidence="4" id="KW-1185">Reference proteome</keyword>
<protein>
    <recommendedName>
        <fullName evidence="5">DUF3298 domain-containing protein</fullName>
    </recommendedName>
</protein>
<name>A0A069CZM4_9BACE</name>
<proteinExistence type="predicted"/>
<reference evidence="3 4" key="1">
    <citation type="journal article" date="2015" name="Microbes Environ.">
        <title>Distribution and evolution of nitrogen fixation genes in the phylum bacteroidetes.</title>
        <authorList>
            <person name="Inoue J."/>
            <person name="Oshima K."/>
            <person name="Suda W."/>
            <person name="Sakamoto M."/>
            <person name="Iino T."/>
            <person name="Noda S."/>
            <person name="Hongoh Y."/>
            <person name="Hattori M."/>
            <person name="Ohkuma M."/>
        </authorList>
    </citation>
    <scope>NUCLEOTIDE SEQUENCE [LARGE SCALE GENOMIC DNA]</scope>
    <source>
        <strain evidence="3 4">JCM 15093</strain>
    </source>
</reference>
<dbReference type="Gene3D" id="3.30.565.40">
    <property type="entry name" value="Fervidobacterium nodosum Rt17-B1 like"/>
    <property type="match status" value="1"/>
</dbReference>
<accession>A0A069CZM4</accession>
<feature type="domain" description="Deacetylase PdaC" evidence="2">
    <location>
        <begin position="59"/>
        <end position="168"/>
    </location>
</feature>
<dbReference type="STRING" id="1121097.GCA_000428125_01274"/>
<evidence type="ECO:0000259" key="2">
    <source>
        <dbReference type="Pfam" id="PF13739"/>
    </source>
</evidence>
<evidence type="ECO:0000313" key="4">
    <source>
        <dbReference type="Proteomes" id="UP000027601"/>
    </source>
</evidence>
<dbReference type="Proteomes" id="UP000027601">
    <property type="component" value="Unassembled WGS sequence"/>
</dbReference>
<sequence>MIKKQYVMQLAVILSVGGILFSCGNKMDKNTGGLEFDSISINQTEHLFADSAKPACNLVIKYTYPVKATDNRLKDSLNSYFVAACFGDKYVGLPTPQVIKQFSENYVADYRKDLEPMYLEDQKKHDDEVTPWYSYYKSIEGHVQHYKSNLLTYRINYNEYTGGAHGMYTTTYLNINLATLRPIKLNDVFVGEYQELLTDLLWNQLMADNKMTTREELEDIGYGSTGDLVATDNFYLEPDGIVFHFNVYEFTPYAMGEVNIKLPYQMMEHILAKDNMIINELKN</sequence>